<dbReference type="OrthoDB" id="1913225at2759"/>
<proteinExistence type="predicted"/>
<feature type="non-terminal residue" evidence="1">
    <location>
        <position position="54"/>
    </location>
</feature>
<dbReference type="Gramene" id="OE9A038489T2">
    <property type="protein sequence ID" value="OE9A038489C2"/>
    <property type="gene ID" value="OE9A038489"/>
</dbReference>
<evidence type="ECO:0000313" key="1">
    <source>
        <dbReference type="EMBL" id="CAA2960650.1"/>
    </source>
</evidence>
<dbReference type="EMBL" id="CACTIH010000428">
    <property type="protein sequence ID" value="CAA2960650.1"/>
    <property type="molecule type" value="Genomic_DNA"/>
</dbReference>
<reference evidence="1 2" key="1">
    <citation type="submission" date="2019-12" db="EMBL/GenBank/DDBJ databases">
        <authorList>
            <person name="Alioto T."/>
            <person name="Alioto T."/>
            <person name="Gomez Garrido J."/>
        </authorList>
    </citation>
    <scope>NUCLEOTIDE SEQUENCE [LARGE SCALE GENOMIC DNA]</scope>
</reference>
<dbReference type="Proteomes" id="UP000594638">
    <property type="component" value="Unassembled WGS sequence"/>
</dbReference>
<comment type="caution">
    <text evidence="1">The sequence shown here is derived from an EMBL/GenBank/DDBJ whole genome shotgun (WGS) entry which is preliminary data.</text>
</comment>
<accession>A0A8S0Q745</accession>
<organism evidence="1 2">
    <name type="scientific">Olea europaea subsp. europaea</name>
    <dbReference type="NCBI Taxonomy" id="158383"/>
    <lineage>
        <taxon>Eukaryota</taxon>
        <taxon>Viridiplantae</taxon>
        <taxon>Streptophyta</taxon>
        <taxon>Embryophyta</taxon>
        <taxon>Tracheophyta</taxon>
        <taxon>Spermatophyta</taxon>
        <taxon>Magnoliopsida</taxon>
        <taxon>eudicotyledons</taxon>
        <taxon>Gunneridae</taxon>
        <taxon>Pentapetalae</taxon>
        <taxon>asterids</taxon>
        <taxon>lamiids</taxon>
        <taxon>Lamiales</taxon>
        <taxon>Oleaceae</taxon>
        <taxon>Oleeae</taxon>
        <taxon>Olea</taxon>
    </lineage>
</organism>
<keyword evidence="2" id="KW-1185">Reference proteome</keyword>
<gene>
    <name evidence="1" type="ORF">OLEA9_A038489</name>
</gene>
<protein>
    <submittedName>
        <fullName evidence="1">Uncharacterized protein</fullName>
    </submittedName>
</protein>
<dbReference type="AlphaFoldDB" id="A0A8S0Q745"/>
<sequence length="54" mass="6292">MILVALLTEFLEEYTVLLARVLEHVFHRAPLPFPRRVRFLILRHLSFASSPSTS</sequence>
<evidence type="ECO:0000313" key="2">
    <source>
        <dbReference type="Proteomes" id="UP000594638"/>
    </source>
</evidence>
<dbReference type="PANTHER" id="PTHR48175:SF3">
    <property type="entry name" value="OS04G0581700 PROTEIN"/>
    <property type="match status" value="1"/>
</dbReference>
<name>A0A8S0Q745_OLEEU</name>
<dbReference type="PANTHER" id="PTHR48175">
    <property type="entry name" value="OS04G0581700 PROTEIN"/>
    <property type="match status" value="1"/>
</dbReference>